<protein>
    <submittedName>
        <fullName evidence="2">Transporter substrate-binding domain-containing protein</fullName>
    </submittedName>
</protein>
<reference evidence="2" key="1">
    <citation type="submission" date="2023-07" db="EMBL/GenBank/DDBJ databases">
        <title>The genome sequence of Rhodocytophaga aerolata KACC 12507.</title>
        <authorList>
            <person name="Zhang X."/>
        </authorList>
    </citation>
    <scope>NUCLEOTIDE SEQUENCE</scope>
    <source>
        <strain evidence="2">KACC 12507</strain>
    </source>
</reference>
<dbReference type="InterPro" id="IPR001638">
    <property type="entry name" value="Solute-binding_3/MltF_N"/>
</dbReference>
<dbReference type="Proteomes" id="UP001168528">
    <property type="component" value="Unassembled WGS sequence"/>
</dbReference>
<feature type="domain" description="Solute-binding protein family 3/N-terminal" evidence="1">
    <location>
        <begin position="36"/>
        <end position="119"/>
    </location>
</feature>
<dbReference type="RefSeq" id="WP_302039176.1">
    <property type="nucleotide sequence ID" value="NZ_JAUKPO010000011.1"/>
</dbReference>
<dbReference type="SUPFAM" id="SSF53850">
    <property type="entry name" value="Periplasmic binding protein-like II"/>
    <property type="match status" value="1"/>
</dbReference>
<evidence type="ECO:0000313" key="3">
    <source>
        <dbReference type="Proteomes" id="UP001168528"/>
    </source>
</evidence>
<name>A0ABT8RAM1_9BACT</name>
<evidence type="ECO:0000259" key="1">
    <source>
        <dbReference type="Pfam" id="PF00497"/>
    </source>
</evidence>
<sequence length="156" mass="17619">MKTIVYALAFCLFIQSCDNFPKDPEHTLEKVTNGTLIVGYSENPPWVVKTSQAPTGIEAELVKEFANDLGATVQWKNGNEQTLVESLEKQEIHLLIAGLTKDTPWAKKAGISRPYVEHQKKKHVMAVQLGENAFLVHLEKFLHEKKPDIQTRLPNE</sequence>
<keyword evidence="3" id="KW-1185">Reference proteome</keyword>
<proteinExistence type="predicted"/>
<evidence type="ECO:0000313" key="2">
    <source>
        <dbReference type="EMBL" id="MDO1448374.1"/>
    </source>
</evidence>
<accession>A0ABT8RAM1</accession>
<gene>
    <name evidence="2" type="ORF">Q0590_19010</name>
</gene>
<dbReference type="Gene3D" id="3.40.190.10">
    <property type="entry name" value="Periplasmic binding protein-like II"/>
    <property type="match status" value="1"/>
</dbReference>
<organism evidence="2 3">
    <name type="scientific">Rhodocytophaga aerolata</name>
    <dbReference type="NCBI Taxonomy" id="455078"/>
    <lineage>
        <taxon>Bacteria</taxon>
        <taxon>Pseudomonadati</taxon>
        <taxon>Bacteroidota</taxon>
        <taxon>Cytophagia</taxon>
        <taxon>Cytophagales</taxon>
        <taxon>Rhodocytophagaceae</taxon>
        <taxon>Rhodocytophaga</taxon>
    </lineage>
</organism>
<dbReference type="Pfam" id="PF00497">
    <property type="entry name" value="SBP_bac_3"/>
    <property type="match status" value="1"/>
</dbReference>
<dbReference type="PROSITE" id="PS51257">
    <property type="entry name" value="PROKAR_LIPOPROTEIN"/>
    <property type="match status" value="1"/>
</dbReference>
<comment type="caution">
    <text evidence="2">The sequence shown here is derived from an EMBL/GenBank/DDBJ whole genome shotgun (WGS) entry which is preliminary data.</text>
</comment>
<dbReference type="EMBL" id="JAUKPO010000011">
    <property type="protein sequence ID" value="MDO1448374.1"/>
    <property type="molecule type" value="Genomic_DNA"/>
</dbReference>